<proteinExistence type="predicted"/>
<comment type="caution">
    <text evidence="2">The sequence shown here is derived from an EMBL/GenBank/DDBJ whole genome shotgun (WGS) entry which is preliminary data.</text>
</comment>
<accession>A0A8X6SLB2</accession>
<name>A0A8X6SLB2_TRICX</name>
<sequence>MENHLLLKNPSTKPLDWPMGCILEVSPGSDGVVRVVNVKTLTGILAITKVVPLPIPDDPATVEKNI</sequence>
<gene>
    <name evidence="2" type="ORF">TNCV_4960151</name>
</gene>
<evidence type="ECO:0000259" key="1">
    <source>
        <dbReference type="Pfam" id="PF18701"/>
    </source>
</evidence>
<dbReference type="Pfam" id="PF18701">
    <property type="entry name" value="DUF5641"/>
    <property type="match status" value="1"/>
</dbReference>
<protein>
    <recommendedName>
        <fullName evidence="1">DUF5641 domain-containing protein</fullName>
    </recommendedName>
</protein>
<dbReference type="AlphaFoldDB" id="A0A8X6SLB2"/>
<reference evidence="2" key="1">
    <citation type="submission" date="2020-08" db="EMBL/GenBank/DDBJ databases">
        <title>Multicomponent nature underlies the extraordinary mechanical properties of spider dragline silk.</title>
        <authorList>
            <person name="Kono N."/>
            <person name="Nakamura H."/>
            <person name="Mori M."/>
            <person name="Yoshida Y."/>
            <person name="Ohtoshi R."/>
            <person name="Malay A.D."/>
            <person name="Moran D.A.P."/>
            <person name="Tomita M."/>
            <person name="Numata K."/>
            <person name="Arakawa K."/>
        </authorList>
    </citation>
    <scope>NUCLEOTIDE SEQUENCE</scope>
</reference>
<evidence type="ECO:0000313" key="2">
    <source>
        <dbReference type="EMBL" id="GFY13645.1"/>
    </source>
</evidence>
<organism evidence="2 3">
    <name type="scientific">Trichonephila clavipes</name>
    <name type="common">Golden silk orbweaver</name>
    <name type="synonym">Nephila clavipes</name>
    <dbReference type="NCBI Taxonomy" id="2585209"/>
    <lineage>
        <taxon>Eukaryota</taxon>
        <taxon>Metazoa</taxon>
        <taxon>Ecdysozoa</taxon>
        <taxon>Arthropoda</taxon>
        <taxon>Chelicerata</taxon>
        <taxon>Arachnida</taxon>
        <taxon>Araneae</taxon>
        <taxon>Araneomorphae</taxon>
        <taxon>Entelegynae</taxon>
        <taxon>Araneoidea</taxon>
        <taxon>Nephilidae</taxon>
        <taxon>Trichonephila</taxon>
    </lineage>
</organism>
<feature type="domain" description="DUF5641" evidence="1">
    <location>
        <begin position="4"/>
        <end position="51"/>
    </location>
</feature>
<dbReference type="Proteomes" id="UP000887159">
    <property type="component" value="Unassembled WGS sequence"/>
</dbReference>
<dbReference type="InterPro" id="IPR040676">
    <property type="entry name" value="DUF5641"/>
</dbReference>
<keyword evidence="3" id="KW-1185">Reference proteome</keyword>
<evidence type="ECO:0000313" key="3">
    <source>
        <dbReference type="Proteomes" id="UP000887159"/>
    </source>
</evidence>
<dbReference type="EMBL" id="BMAU01021323">
    <property type="protein sequence ID" value="GFY13645.1"/>
    <property type="molecule type" value="Genomic_DNA"/>
</dbReference>